<feature type="transmembrane region" description="Helical" evidence="1">
    <location>
        <begin position="65"/>
        <end position="88"/>
    </location>
</feature>
<name>A0ABW3B777_9FLAO</name>
<gene>
    <name evidence="3" type="ORF">ACFQZJ_13180</name>
</gene>
<keyword evidence="4" id="KW-1185">Reference proteome</keyword>
<feature type="domain" description="Signal transduction histidine kinase internal region" evidence="2">
    <location>
        <begin position="133"/>
        <end position="211"/>
    </location>
</feature>
<organism evidence="3 4">
    <name type="scientific">Maribacter chungangensis</name>
    <dbReference type="NCBI Taxonomy" id="1069117"/>
    <lineage>
        <taxon>Bacteria</taxon>
        <taxon>Pseudomonadati</taxon>
        <taxon>Bacteroidota</taxon>
        <taxon>Flavobacteriia</taxon>
        <taxon>Flavobacteriales</taxon>
        <taxon>Flavobacteriaceae</taxon>
        <taxon>Maribacter</taxon>
    </lineage>
</organism>
<feature type="transmembrane region" description="Helical" evidence="1">
    <location>
        <begin position="12"/>
        <end position="30"/>
    </location>
</feature>
<accession>A0ABW3B777</accession>
<evidence type="ECO:0000313" key="4">
    <source>
        <dbReference type="Proteomes" id="UP001597012"/>
    </source>
</evidence>
<feature type="transmembrane region" description="Helical" evidence="1">
    <location>
        <begin position="36"/>
        <end position="58"/>
    </location>
</feature>
<feature type="transmembrane region" description="Helical" evidence="1">
    <location>
        <begin position="100"/>
        <end position="120"/>
    </location>
</feature>
<reference evidence="4" key="1">
    <citation type="journal article" date="2019" name="Int. J. Syst. Evol. Microbiol.">
        <title>The Global Catalogue of Microorganisms (GCM) 10K type strain sequencing project: providing services to taxonomists for standard genome sequencing and annotation.</title>
        <authorList>
            <consortium name="The Broad Institute Genomics Platform"/>
            <consortium name="The Broad Institute Genome Sequencing Center for Infectious Disease"/>
            <person name="Wu L."/>
            <person name="Ma J."/>
        </authorList>
    </citation>
    <scope>NUCLEOTIDE SEQUENCE [LARGE SCALE GENOMIC DNA]</scope>
    <source>
        <strain evidence="4">CCUG 61948</strain>
    </source>
</reference>
<dbReference type="InterPro" id="IPR050640">
    <property type="entry name" value="Bact_2-comp_sensor_kinase"/>
</dbReference>
<dbReference type="EC" id="2.7.13.3" evidence="3"/>
<comment type="caution">
    <text evidence="3">The sequence shown here is derived from an EMBL/GenBank/DDBJ whole genome shotgun (WGS) entry which is preliminary data.</text>
</comment>
<dbReference type="Pfam" id="PF06580">
    <property type="entry name" value="His_kinase"/>
    <property type="match status" value="1"/>
</dbReference>
<keyword evidence="1" id="KW-0812">Transmembrane</keyword>
<keyword evidence="3" id="KW-0418">Kinase</keyword>
<evidence type="ECO:0000313" key="3">
    <source>
        <dbReference type="EMBL" id="MFD0798419.1"/>
    </source>
</evidence>
<keyword evidence="3" id="KW-0808">Transferase</keyword>
<keyword evidence="1" id="KW-1133">Transmembrane helix</keyword>
<sequence length="329" mass="37717">MSKLDTFVDHKIAQNLFIWFFLFLIFMTAIQNDNRVLASLFAIILLAPPVYVNNLYILPFFRKSTAIYIVLFLLNTALFTGISVVILNTIDDLSFTWSRFFNFFGILILSLVFASTIKIARDSFTRRQQEKEAELKLLKAQLNPHFLFNTLNNLYGLSVIKSNKLPGLMLKLSDLLRYSLYETKEAMVPLEKEIMYLENYVALEKIRLEDETEIIFTKTGDFVSHEIAPMLLIVFVENAFKHFSASKKEQNSVIISIKGEADSLLFECINSIDTTVTKETDLEKGKSGIGLQNAKKRLALMYPDSHRLITTSTNTRYTVSLEISKIKTI</sequence>
<evidence type="ECO:0000259" key="2">
    <source>
        <dbReference type="Pfam" id="PF06580"/>
    </source>
</evidence>
<proteinExistence type="predicted"/>
<dbReference type="GO" id="GO:0004673">
    <property type="term" value="F:protein histidine kinase activity"/>
    <property type="evidence" value="ECO:0007669"/>
    <property type="project" value="UniProtKB-EC"/>
</dbReference>
<dbReference type="PANTHER" id="PTHR34220:SF7">
    <property type="entry name" value="SENSOR HISTIDINE KINASE YPDA"/>
    <property type="match status" value="1"/>
</dbReference>
<dbReference type="InterPro" id="IPR010559">
    <property type="entry name" value="Sig_transdc_His_kin_internal"/>
</dbReference>
<dbReference type="PANTHER" id="PTHR34220">
    <property type="entry name" value="SENSOR HISTIDINE KINASE YPDA"/>
    <property type="match status" value="1"/>
</dbReference>
<dbReference type="RefSeq" id="WP_379935151.1">
    <property type="nucleotide sequence ID" value="NZ_JBHTHY010000011.1"/>
</dbReference>
<keyword evidence="1" id="KW-0472">Membrane</keyword>
<protein>
    <submittedName>
        <fullName evidence="3">Sensor histidine kinase</fullName>
        <ecNumber evidence="3">2.7.13.3</ecNumber>
    </submittedName>
</protein>
<evidence type="ECO:0000256" key="1">
    <source>
        <dbReference type="SAM" id="Phobius"/>
    </source>
</evidence>
<dbReference type="EMBL" id="JBHTHY010000011">
    <property type="protein sequence ID" value="MFD0798419.1"/>
    <property type="molecule type" value="Genomic_DNA"/>
</dbReference>
<dbReference type="Proteomes" id="UP001597012">
    <property type="component" value="Unassembled WGS sequence"/>
</dbReference>